<dbReference type="RefSeq" id="WP_407030717.1">
    <property type="nucleotide sequence ID" value="NZ_JAQGEF010000005.1"/>
</dbReference>
<dbReference type="PANTHER" id="PTHR43465">
    <property type="entry name" value="DUF1680 DOMAIN PROTEIN (AFU_ORTHOLOGUE AFUA_1G08910)"/>
    <property type="match status" value="1"/>
</dbReference>
<gene>
    <name evidence="5" type="ORF">O3P16_06185</name>
</gene>
<feature type="chain" id="PRO_5047451848" evidence="1">
    <location>
        <begin position="23"/>
        <end position="676"/>
    </location>
</feature>
<dbReference type="Proteomes" id="UP001210231">
    <property type="component" value="Unassembled WGS sequence"/>
</dbReference>
<dbReference type="Pfam" id="PF07944">
    <property type="entry name" value="Beta-AFase-like_GH127_cat"/>
    <property type="match status" value="1"/>
</dbReference>
<comment type="caution">
    <text evidence="5">The sequence shown here is derived from an EMBL/GenBank/DDBJ whole genome shotgun (WGS) entry which is preliminary data.</text>
</comment>
<dbReference type="Gene3D" id="1.50.10.20">
    <property type="match status" value="1"/>
</dbReference>
<keyword evidence="1" id="KW-0732">Signal</keyword>
<evidence type="ECO:0000259" key="3">
    <source>
        <dbReference type="Pfam" id="PF20736"/>
    </source>
</evidence>
<dbReference type="GO" id="GO:0016787">
    <property type="term" value="F:hydrolase activity"/>
    <property type="evidence" value="ECO:0007669"/>
    <property type="project" value="UniProtKB-KW"/>
</dbReference>
<feature type="domain" description="Non-reducing end beta-L-arabinofuranosidase-like GH127 C-terminal" evidence="4">
    <location>
        <begin position="558"/>
        <end position="674"/>
    </location>
</feature>
<evidence type="ECO:0000259" key="4">
    <source>
        <dbReference type="Pfam" id="PF20737"/>
    </source>
</evidence>
<organism evidence="5 6">
    <name type="scientific">Polluticaenibacter yanchengensis</name>
    <dbReference type="NCBI Taxonomy" id="3014562"/>
    <lineage>
        <taxon>Bacteria</taxon>
        <taxon>Pseudomonadati</taxon>
        <taxon>Bacteroidota</taxon>
        <taxon>Chitinophagia</taxon>
        <taxon>Chitinophagales</taxon>
        <taxon>Chitinophagaceae</taxon>
        <taxon>Polluticaenibacter</taxon>
    </lineage>
</organism>
<protein>
    <submittedName>
        <fullName evidence="5">Glycoside hydrolase family 127 protein</fullName>
    </submittedName>
</protein>
<name>A0ABT4UHT6_9BACT</name>
<dbReference type="PANTHER" id="PTHR43465:SF1">
    <property type="entry name" value="NON-REDUCING END BETA-L-ARABINOFURANOSIDASE"/>
    <property type="match status" value="1"/>
</dbReference>
<evidence type="ECO:0000256" key="1">
    <source>
        <dbReference type="SAM" id="SignalP"/>
    </source>
</evidence>
<dbReference type="SUPFAM" id="SSF48208">
    <property type="entry name" value="Six-hairpin glycosidases"/>
    <property type="match status" value="1"/>
</dbReference>
<feature type="domain" description="Non-reducing end beta-L-arabinofuranosidase-like GH127 middle" evidence="3">
    <location>
        <begin position="459"/>
        <end position="556"/>
    </location>
</feature>
<keyword evidence="6" id="KW-1185">Reference proteome</keyword>
<evidence type="ECO:0000313" key="5">
    <source>
        <dbReference type="EMBL" id="MDA3614389.1"/>
    </source>
</evidence>
<dbReference type="InterPro" id="IPR049046">
    <property type="entry name" value="Beta-AFase-like_GH127_middle"/>
</dbReference>
<evidence type="ECO:0000259" key="2">
    <source>
        <dbReference type="Pfam" id="PF07944"/>
    </source>
</evidence>
<dbReference type="InterPro" id="IPR049174">
    <property type="entry name" value="Beta-AFase-like"/>
</dbReference>
<keyword evidence="5" id="KW-0378">Hydrolase</keyword>
<sequence length="676" mass="75960">MKSKSLVLASLLVFSHYSGLHAQTKSLVNTSNSKFSKLHSVDMDAVKWTNGFWAEKMKVLQDSMVPTIWNVYTSDISHAYKNFRIAAGLDTGKHSGPTFHDGDFYKVIESVAGLYAATKDKKLDLMMDSVIATLAKAQRSDGYVYTVELIAEKNTGKKKRVDEGLSFEAYNFGHLMTAASIHYRATGKKSLLDIAEKATEYLYNFYMKASPDQARNAICPSHYMGVIELYRTTNNPKWLEFGKHLIELKGKNKDGTDDNQDRIPFRDQFKAMGHAVRATYLYAGVADVYAETGDTSLLNRLYAIWDDLTTTKTYITGGNGALYDGVSPDGISYKPPFIQKTHQAYGRDYQLPNITAYNETCANIGNMLWNYRMLLLTGKAKYADVMELDLYNSILSGVDLNGTHFFYTNPLAQKKDFPYVMRWMGPRFAYNIYSNCCPPNVVRTVAEVNNYAYSVSDDGVYVNLYGGNELNTKFKNENLQLSQTTNYPWDGNIRFTVKAAPKKSETAIYLRIPGWSSGAEILVNGKPANVTIESGEYAVLSAKWKAGDVIQLNIPMPVMKIEANPLVEESKNQVAIKRGPVVYCLESADFAAGTEIFDIVMPLKADLKPVNKTIGSTSFTALEGEVLLKTKQNWDKKLYRVITENDGYKTIKATMIPYHTWANRGYTEMSVWVPYK</sequence>
<reference evidence="5 6" key="1">
    <citation type="submission" date="2022-12" db="EMBL/GenBank/DDBJ databases">
        <title>Chitinophagaceae gen. sp. nov., a new member of the family Chitinophagaceae, isolated from soil in a chemical factory.</title>
        <authorList>
            <person name="Ke Z."/>
        </authorList>
    </citation>
    <scope>NUCLEOTIDE SEQUENCE [LARGE SCALE GENOMIC DNA]</scope>
    <source>
        <strain evidence="5 6">LY-5</strain>
    </source>
</reference>
<dbReference type="InterPro" id="IPR049049">
    <property type="entry name" value="Beta-AFase-like_GH127_C"/>
</dbReference>
<dbReference type="Pfam" id="PF20736">
    <property type="entry name" value="Glyco_hydro127M"/>
    <property type="match status" value="1"/>
</dbReference>
<proteinExistence type="predicted"/>
<dbReference type="Pfam" id="PF20737">
    <property type="entry name" value="Glyco_hydro127C"/>
    <property type="match status" value="1"/>
</dbReference>
<dbReference type="EMBL" id="JAQGEF010000005">
    <property type="protein sequence ID" value="MDA3614389.1"/>
    <property type="molecule type" value="Genomic_DNA"/>
</dbReference>
<accession>A0ABT4UHT6</accession>
<feature type="signal peptide" evidence="1">
    <location>
        <begin position="1"/>
        <end position="22"/>
    </location>
</feature>
<dbReference type="InterPro" id="IPR008928">
    <property type="entry name" value="6-hairpin_glycosidase_sf"/>
</dbReference>
<evidence type="ECO:0000313" key="6">
    <source>
        <dbReference type="Proteomes" id="UP001210231"/>
    </source>
</evidence>
<feature type="domain" description="Non-reducing end beta-L-arabinofuranosidase-like GH127 catalytic" evidence="2">
    <location>
        <begin position="45"/>
        <end position="449"/>
    </location>
</feature>
<dbReference type="InterPro" id="IPR012878">
    <property type="entry name" value="Beta-AFase-like_GH127_cat"/>
</dbReference>